<accession>A0A250IEJ2</accession>
<evidence type="ECO:0000313" key="2">
    <source>
        <dbReference type="EMBL" id="ATB29557.1"/>
    </source>
</evidence>
<dbReference type="EMBL" id="CP022163">
    <property type="protein sequence ID" value="ATB29557.1"/>
    <property type="molecule type" value="Genomic_DNA"/>
</dbReference>
<feature type="compositionally biased region" description="Gly residues" evidence="1">
    <location>
        <begin position="46"/>
        <end position="57"/>
    </location>
</feature>
<proteinExistence type="predicted"/>
<dbReference type="Proteomes" id="UP000217289">
    <property type="component" value="Chromosome"/>
</dbReference>
<dbReference type="RefSeq" id="WP_095978105.1">
    <property type="nucleotide sequence ID" value="NZ_CP022163.1"/>
</dbReference>
<name>A0A250IEJ2_9BACT</name>
<feature type="region of interest" description="Disordered" evidence="1">
    <location>
        <begin position="1"/>
        <end position="133"/>
    </location>
</feature>
<evidence type="ECO:0000256" key="1">
    <source>
        <dbReference type="SAM" id="MobiDB-lite"/>
    </source>
</evidence>
<dbReference type="KEGG" id="mbd:MEBOL_003012"/>
<feature type="compositionally biased region" description="Basic residues" evidence="1">
    <location>
        <begin position="90"/>
        <end position="133"/>
    </location>
</feature>
<feature type="compositionally biased region" description="Low complexity" evidence="1">
    <location>
        <begin position="78"/>
        <end position="89"/>
    </location>
</feature>
<evidence type="ECO:0000313" key="3">
    <source>
        <dbReference type="Proteomes" id="UP000217289"/>
    </source>
</evidence>
<sequence>MPRGDKSKYTDKQKRKAEHIEEGYIEHGTPPKIAAARAWATVNAESGGGEKPGGSGHGKPESHKSSRRGGRISMGKRTSAQRSQAAKKAAATRKSKSVKRSQAAKRAAAKRPAAKRATTKRTTTKRTSSRKRS</sequence>
<dbReference type="AlphaFoldDB" id="A0A250IEJ2"/>
<reference evidence="2 3" key="1">
    <citation type="submission" date="2017-06" db="EMBL/GenBank/DDBJ databases">
        <authorList>
            <person name="Kim H.J."/>
            <person name="Triplett B.A."/>
        </authorList>
    </citation>
    <scope>NUCLEOTIDE SEQUENCE [LARGE SCALE GENOMIC DNA]</scope>
    <source>
        <strain evidence="2 3">DSM 14713</strain>
    </source>
</reference>
<evidence type="ECO:0008006" key="4">
    <source>
        <dbReference type="Google" id="ProtNLM"/>
    </source>
</evidence>
<keyword evidence="3" id="KW-1185">Reference proteome</keyword>
<dbReference type="OrthoDB" id="200313at2"/>
<organism evidence="2 3">
    <name type="scientific">Melittangium boletus DSM 14713</name>
    <dbReference type="NCBI Taxonomy" id="1294270"/>
    <lineage>
        <taxon>Bacteria</taxon>
        <taxon>Pseudomonadati</taxon>
        <taxon>Myxococcota</taxon>
        <taxon>Myxococcia</taxon>
        <taxon>Myxococcales</taxon>
        <taxon>Cystobacterineae</taxon>
        <taxon>Archangiaceae</taxon>
        <taxon>Melittangium</taxon>
    </lineage>
</organism>
<feature type="compositionally biased region" description="Basic and acidic residues" evidence="1">
    <location>
        <begin position="1"/>
        <end position="25"/>
    </location>
</feature>
<gene>
    <name evidence="2" type="ORF">MEBOL_003012</name>
</gene>
<protein>
    <recommendedName>
        <fullName evidence="4">Plasmid stabilization protein</fullName>
    </recommendedName>
</protein>